<evidence type="ECO:0000313" key="1">
    <source>
        <dbReference type="EMBL" id="AFP85250.1"/>
    </source>
</evidence>
<name>J3TY41_9ENTR</name>
<dbReference type="Proteomes" id="UP000003936">
    <property type="component" value="Chromosome"/>
</dbReference>
<accession>J3TY41</accession>
<reference evidence="1 2" key="1">
    <citation type="journal article" date="2012" name="Mol. Biol. Evol.">
        <title>Genome reduction and co-evolution between the primary and secondary bacterial symbionts of psyllids.</title>
        <authorList>
            <person name="Sloan D.B."/>
            <person name="Moran N.A."/>
        </authorList>
    </citation>
    <scope>NUCLEOTIDE SEQUENCE [LARGE SCALE GENOMIC DNA]</scope>
    <source>
        <strain evidence="1">Ceuc_S</strain>
    </source>
</reference>
<dbReference type="KEGG" id="sect:A359_08840"/>
<dbReference type="AlphaFoldDB" id="J3TY41"/>
<keyword evidence="2" id="KW-1185">Reference proteome</keyword>
<protein>
    <submittedName>
        <fullName evidence="1">Uncharacterized protein</fullName>
    </submittedName>
</protein>
<gene>
    <name evidence="1" type="ORF">A359_08840</name>
</gene>
<organism evidence="1 2">
    <name type="scientific">secondary endosymbiont of Ctenarytaina eucalypti</name>
    <dbReference type="NCBI Taxonomy" id="1199245"/>
    <lineage>
        <taxon>Bacteria</taxon>
        <taxon>Pseudomonadati</taxon>
        <taxon>Pseudomonadota</taxon>
        <taxon>Gammaproteobacteria</taxon>
        <taxon>Enterobacterales</taxon>
        <taxon>Enterobacteriaceae</taxon>
        <taxon>aphid secondary symbionts</taxon>
    </lineage>
</organism>
<evidence type="ECO:0000313" key="2">
    <source>
        <dbReference type="Proteomes" id="UP000003936"/>
    </source>
</evidence>
<dbReference type="HOGENOM" id="CLU_3173051_0_0_6"/>
<dbReference type="EMBL" id="CP003546">
    <property type="protein sequence ID" value="AFP85250.1"/>
    <property type="molecule type" value="Genomic_DNA"/>
</dbReference>
<proteinExistence type="predicted"/>
<sequence length="47" mass="5443">MFTREIEAQIKICKRARFLMKCGQLANNIVCMNLFTAESLNMRAHVP</sequence>